<evidence type="ECO:0000313" key="4">
    <source>
        <dbReference type="Proteomes" id="UP001175271"/>
    </source>
</evidence>
<dbReference type="EMBL" id="JAUCMV010000005">
    <property type="protein sequence ID" value="KAK0396364.1"/>
    <property type="molecule type" value="Genomic_DNA"/>
</dbReference>
<dbReference type="PANTHER" id="PTHR46163">
    <property type="entry name" value="TYROSINE-PROTEIN PHOSPHATASE-RELATED"/>
    <property type="match status" value="1"/>
</dbReference>
<dbReference type="InterPro" id="IPR003595">
    <property type="entry name" value="Tyr_Pase_cat"/>
</dbReference>
<evidence type="ECO:0008006" key="5">
    <source>
        <dbReference type="Google" id="ProtNLM"/>
    </source>
</evidence>
<keyword evidence="4" id="KW-1185">Reference proteome</keyword>
<dbReference type="GO" id="GO:0004725">
    <property type="term" value="F:protein tyrosine phosphatase activity"/>
    <property type="evidence" value="ECO:0007669"/>
    <property type="project" value="InterPro"/>
</dbReference>
<dbReference type="Proteomes" id="UP001175271">
    <property type="component" value="Unassembled WGS sequence"/>
</dbReference>
<dbReference type="PROSITE" id="PS50056">
    <property type="entry name" value="TYR_PHOSPHATASE_2"/>
    <property type="match status" value="1"/>
</dbReference>
<dbReference type="PRINTS" id="PR00700">
    <property type="entry name" value="PRTYPHPHTASE"/>
</dbReference>
<dbReference type="SUPFAM" id="SSF52799">
    <property type="entry name" value="(Phosphotyrosine protein) phosphatases II"/>
    <property type="match status" value="1"/>
</dbReference>
<dbReference type="AlphaFoldDB" id="A0AA39LGM2"/>
<dbReference type="CDD" id="cd00047">
    <property type="entry name" value="PTPc"/>
    <property type="match status" value="1"/>
</dbReference>
<dbReference type="InterPro" id="IPR000387">
    <property type="entry name" value="Tyr_Pase_dom"/>
</dbReference>
<feature type="domain" description="Tyrosine-protein phosphatase" evidence="1">
    <location>
        <begin position="190"/>
        <end position="472"/>
    </location>
</feature>
<dbReference type="InterPro" id="IPR052782">
    <property type="entry name" value="Oocyte-zygote_transition_reg"/>
</dbReference>
<evidence type="ECO:0000259" key="2">
    <source>
        <dbReference type="PROSITE" id="PS50056"/>
    </source>
</evidence>
<dbReference type="SMART" id="SM00404">
    <property type="entry name" value="PTPc_motif"/>
    <property type="match status" value="1"/>
</dbReference>
<reference evidence="3" key="1">
    <citation type="submission" date="2023-06" db="EMBL/GenBank/DDBJ databases">
        <title>Genomic analysis of the entomopathogenic nematode Steinernema hermaphroditum.</title>
        <authorList>
            <person name="Schwarz E.M."/>
            <person name="Heppert J.K."/>
            <person name="Baniya A."/>
            <person name="Schwartz H.T."/>
            <person name="Tan C.-H."/>
            <person name="Antoshechkin I."/>
            <person name="Sternberg P.W."/>
            <person name="Goodrich-Blair H."/>
            <person name="Dillman A.R."/>
        </authorList>
    </citation>
    <scope>NUCLEOTIDE SEQUENCE</scope>
    <source>
        <strain evidence="3">PS9179</strain>
        <tissue evidence="3">Whole animal</tissue>
    </source>
</reference>
<feature type="domain" description="Tyrosine specific protein phosphatases" evidence="2">
    <location>
        <begin position="387"/>
        <end position="463"/>
    </location>
</feature>
<dbReference type="Pfam" id="PF00102">
    <property type="entry name" value="Y_phosphatase"/>
    <property type="match status" value="1"/>
</dbReference>
<dbReference type="PANTHER" id="PTHR46163:SF7">
    <property type="entry name" value="PROTEIN TYROSINE PHOSPHATASE-LIKE PROTEIN EGG-3"/>
    <property type="match status" value="1"/>
</dbReference>
<dbReference type="InterPro" id="IPR029021">
    <property type="entry name" value="Prot-tyrosine_phosphatase-like"/>
</dbReference>
<dbReference type="InterPro" id="IPR000242">
    <property type="entry name" value="PTP_cat"/>
</dbReference>
<evidence type="ECO:0000259" key="1">
    <source>
        <dbReference type="PROSITE" id="PS50055"/>
    </source>
</evidence>
<sequence length="507" mass="58510">MQGRSVRLQIESDSISEDQDAANLKQKGRRKHKNKIMSFKELWSNHVDSELCDFSHQIKQNMKKRLYGERLRCDLINSLIVVDDETNGKRLPVDLDHLFRSHAIEKFGPEIAEDLYLGERQHDLSDMAEEAVSSFMDYWKRDPLDEDAFFGNVPHDILSRIKNFAKHIRHMLSWSLISEPGRFTCNLAKFIDEFVTMDSFFDKIQLHTSEVACTAFKRNFAEKARNHRLSCLDRTRVIVCNQEEQLSASLLLETTFQGTADFIHANYVSGGPLFNRFICTQAPLRSTVNTFWEMVYQQRCEYIFMLCSACDTEDKNLTKQPGRVCPIYWPRDKGSSKVCGSLLIKNLNVTFHTDPLFTVTLLEISYMDSDEEPLYLQHWQWNWNSYKDTSWPLRLLRRSRTSNSPTVVHCLDGCSKTGTLVAIETVLCQIARGSVGVENAVLSSCLFVRLQRKHAVANYKQYLYIYRCVLDWILPYVTSRYDLLTLGGLFPGVGFIAAYNDLIDGSD</sequence>
<organism evidence="3 4">
    <name type="scientific">Steinernema hermaphroditum</name>
    <dbReference type="NCBI Taxonomy" id="289476"/>
    <lineage>
        <taxon>Eukaryota</taxon>
        <taxon>Metazoa</taxon>
        <taxon>Ecdysozoa</taxon>
        <taxon>Nematoda</taxon>
        <taxon>Chromadorea</taxon>
        <taxon>Rhabditida</taxon>
        <taxon>Tylenchina</taxon>
        <taxon>Panagrolaimomorpha</taxon>
        <taxon>Strongyloidoidea</taxon>
        <taxon>Steinernematidae</taxon>
        <taxon>Steinernema</taxon>
    </lineage>
</organism>
<evidence type="ECO:0000313" key="3">
    <source>
        <dbReference type="EMBL" id="KAK0396364.1"/>
    </source>
</evidence>
<comment type="caution">
    <text evidence="3">The sequence shown here is derived from an EMBL/GenBank/DDBJ whole genome shotgun (WGS) entry which is preliminary data.</text>
</comment>
<dbReference type="Gene3D" id="3.90.190.10">
    <property type="entry name" value="Protein tyrosine phosphatase superfamily"/>
    <property type="match status" value="1"/>
</dbReference>
<name>A0AA39LGM2_9BILA</name>
<proteinExistence type="predicted"/>
<accession>A0AA39LGM2</accession>
<dbReference type="SMART" id="SM00194">
    <property type="entry name" value="PTPc"/>
    <property type="match status" value="1"/>
</dbReference>
<dbReference type="PROSITE" id="PS50055">
    <property type="entry name" value="TYR_PHOSPHATASE_PTP"/>
    <property type="match status" value="1"/>
</dbReference>
<gene>
    <name evidence="3" type="ORF">QR680_001690</name>
</gene>
<protein>
    <recommendedName>
        <fullName evidence="5">Tyrosine-protein phosphatase domain-containing protein</fullName>
    </recommendedName>
</protein>